<name>A0AAD6TSW8_9AGAR</name>
<dbReference type="AlphaFoldDB" id="A0AAD6TSW8"/>
<reference evidence="1" key="1">
    <citation type="submission" date="2023-03" db="EMBL/GenBank/DDBJ databases">
        <title>Massive genome expansion in bonnet fungi (Mycena s.s.) driven by repeated elements and novel gene families across ecological guilds.</title>
        <authorList>
            <consortium name="Lawrence Berkeley National Laboratory"/>
            <person name="Harder C.B."/>
            <person name="Miyauchi S."/>
            <person name="Viragh M."/>
            <person name="Kuo A."/>
            <person name="Thoen E."/>
            <person name="Andreopoulos B."/>
            <person name="Lu D."/>
            <person name="Skrede I."/>
            <person name="Drula E."/>
            <person name="Henrissat B."/>
            <person name="Morin E."/>
            <person name="Kohler A."/>
            <person name="Barry K."/>
            <person name="LaButti K."/>
            <person name="Morin E."/>
            <person name="Salamov A."/>
            <person name="Lipzen A."/>
            <person name="Mereny Z."/>
            <person name="Hegedus B."/>
            <person name="Baldrian P."/>
            <person name="Stursova M."/>
            <person name="Weitz H."/>
            <person name="Taylor A."/>
            <person name="Grigoriev I.V."/>
            <person name="Nagy L.G."/>
            <person name="Martin F."/>
            <person name="Kauserud H."/>
        </authorList>
    </citation>
    <scope>NUCLEOTIDE SEQUENCE</scope>
    <source>
        <strain evidence="1">CBHHK173m</strain>
    </source>
</reference>
<dbReference type="Proteomes" id="UP001222325">
    <property type="component" value="Unassembled WGS sequence"/>
</dbReference>
<protein>
    <submittedName>
        <fullName evidence="1">Uncharacterized protein</fullName>
    </submittedName>
</protein>
<comment type="caution">
    <text evidence="1">The sequence shown here is derived from an EMBL/GenBank/DDBJ whole genome shotgun (WGS) entry which is preliminary data.</text>
</comment>
<dbReference type="EMBL" id="JARJCN010000066">
    <property type="protein sequence ID" value="KAJ7078412.1"/>
    <property type="molecule type" value="Genomic_DNA"/>
</dbReference>
<proteinExistence type="predicted"/>
<keyword evidence="2" id="KW-1185">Reference proteome</keyword>
<evidence type="ECO:0000313" key="1">
    <source>
        <dbReference type="EMBL" id="KAJ7078412.1"/>
    </source>
</evidence>
<accession>A0AAD6TSW8</accession>
<gene>
    <name evidence="1" type="ORF">B0H15DRAFT_536364</name>
</gene>
<organism evidence="1 2">
    <name type="scientific">Mycena belliarum</name>
    <dbReference type="NCBI Taxonomy" id="1033014"/>
    <lineage>
        <taxon>Eukaryota</taxon>
        <taxon>Fungi</taxon>
        <taxon>Dikarya</taxon>
        <taxon>Basidiomycota</taxon>
        <taxon>Agaricomycotina</taxon>
        <taxon>Agaricomycetes</taxon>
        <taxon>Agaricomycetidae</taxon>
        <taxon>Agaricales</taxon>
        <taxon>Marasmiineae</taxon>
        <taxon>Mycenaceae</taxon>
        <taxon>Mycena</taxon>
    </lineage>
</organism>
<sequence>MPPTVFWPEDVRASGFCYGWMAPALCVAGVIPETSVQEAERVLAAANGTAQWTRLAEACGGTPTLLGECTFERGKRHPSLELSGIEDCTIIYYHRHAAASLRFYSLETLEPSEEAAPAQKKRNAAYAASLAHDFTRRPAAPGGMNDVVINQVCFSSLCSRY</sequence>
<evidence type="ECO:0000313" key="2">
    <source>
        <dbReference type="Proteomes" id="UP001222325"/>
    </source>
</evidence>